<sequence>MAVFWFSCALFLLFTVAVGMVRVLSGPTPGDRMLAAQLFGTAGVAILLLLSLAMERPALVDVALVFALLAAVATVAFVRQRGLPRQEEERL</sequence>
<evidence type="ECO:0000313" key="10">
    <source>
        <dbReference type="Proteomes" id="UP000199496"/>
    </source>
</evidence>
<comment type="similarity">
    <text evidence="2">Belongs to the CPA3 antiporters (TC 2.A.63) subunit F family.</text>
</comment>
<proteinExistence type="inferred from homology"/>
<keyword evidence="6 8" id="KW-1133">Transmembrane helix</keyword>
<dbReference type="GO" id="GO:0005886">
    <property type="term" value="C:plasma membrane"/>
    <property type="evidence" value="ECO:0007669"/>
    <property type="project" value="UniProtKB-SubCell"/>
</dbReference>
<dbReference type="STRING" id="867345.SAMN05421693_13119"/>
<evidence type="ECO:0000256" key="4">
    <source>
        <dbReference type="ARBA" id="ARBA00022475"/>
    </source>
</evidence>
<feature type="transmembrane region" description="Helical" evidence="8">
    <location>
        <begin position="59"/>
        <end position="78"/>
    </location>
</feature>
<dbReference type="Pfam" id="PF04066">
    <property type="entry name" value="MrpF_PhaF"/>
    <property type="match status" value="1"/>
</dbReference>
<name>A0A1H9G0K5_9GAMM</name>
<dbReference type="OrthoDB" id="6170784at2"/>
<dbReference type="PANTHER" id="PTHR34702">
    <property type="entry name" value="NA(+)/H(+) ANTIPORTER SUBUNIT F1"/>
    <property type="match status" value="1"/>
</dbReference>
<evidence type="ECO:0000256" key="3">
    <source>
        <dbReference type="ARBA" id="ARBA00022448"/>
    </source>
</evidence>
<protein>
    <submittedName>
        <fullName evidence="9">Multicomponent Na+:H+ antiporter subunit F</fullName>
    </submittedName>
</protein>
<evidence type="ECO:0000313" key="9">
    <source>
        <dbReference type="EMBL" id="SEQ43647.1"/>
    </source>
</evidence>
<evidence type="ECO:0000256" key="2">
    <source>
        <dbReference type="ARBA" id="ARBA00009212"/>
    </source>
</evidence>
<keyword evidence="5 8" id="KW-0812">Transmembrane</keyword>
<evidence type="ECO:0000256" key="6">
    <source>
        <dbReference type="ARBA" id="ARBA00022989"/>
    </source>
</evidence>
<gene>
    <name evidence="9" type="ORF">SAMN05421693_13119</name>
</gene>
<dbReference type="Proteomes" id="UP000199496">
    <property type="component" value="Unassembled WGS sequence"/>
</dbReference>
<evidence type="ECO:0000256" key="8">
    <source>
        <dbReference type="SAM" id="Phobius"/>
    </source>
</evidence>
<organism evidence="9 10">
    <name type="scientific">Ectothiorhodospira magna</name>
    <dbReference type="NCBI Taxonomy" id="867345"/>
    <lineage>
        <taxon>Bacteria</taxon>
        <taxon>Pseudomonadati</taxon>
        <taxon>Pseudomonadota</taxon>
        <taxon>Gammaproteobacteria</taxon>
        <taxon>Chromatiales</taxon>
        <taxon>Ectothiorhodospiraceae</taxon>
        <taxon>Ectothiorhodospira</taxon>
    </lineage>
</organism>
<keyword evidence="7 8" id="KW-0472">Membrane</keyword>
<dbReference type="EMBL" id="FOFO01000031">
    <property type="protein sequence ID" value="SEQ43647.1"/>
    <property type="molecule type" value="Genomic_DNA"/>
</dbReference>
<keyword evidence="10" id="KW-1185">Reference proteome</keyword>
<dbReference type="InterPro" id="IPR007208">
    <property type="entry name" value="MrpF/PhaF-like"/>
</dbReference>
<evidence type="ECO:0000256" key="5">
    <source>
        <dbReference type="ARBA" id="ARBA00022692"/>
    </source>
</evidence>
<reference evidence="9 10" key="1">
    <citation type="submission" date="2016-10" db="EMBL/GenBank/DDBJ databases">
        <authorList>
            <person name="de Groot N.N."/>
        </authorList>
    </citation>
    <scope>NUCLEOTIDE SEQUENCE [LARGE SCALE GENOMIC DNA]</scope>
    <source>
        <strain evidence="9 10">B7-7</strain>
    </source>
</reference>
<dbReference type="RefSeq" id="WP_090209087.1">
    <property type="nucleotide sequence ID" value="NZ_FOFO01000031.1"/>
</dbReference>
<dbReference type="PANTHER" id="PTHR34702:SF1">
    <property type="entry name" value="NA(+)_H(+) ANTIPORTER SUBUNIT F"/>
    <property type="match status" value="1"/>
</dbReference>
<keyword evidence="3" id="KW-0813">Transport</keyword>
<evidence type="ECO:0000256" key="7">
    <source>
        <dbReference type="ARBA" id="ARBA00023136"/>
    </source>
</evidence>
<feature type="transmembrane region" description="Helical" evidence="8">
    <location>
        <begin position="35"/>
        <end position="52"/>
    </location>
</feature>
<comment type="subcellular location">
    <subcellularLocation>
        <location evidence="1">Cell membrane</location>
        <topology evidence="1">Multi-pass membrane protein</topology>
    </subcellularLocation>
</comment>
<keyword evidence="4" id="KW-1003">Cell membrane</keyword>
<dbReference type="GO" id="GO:0015385">
    <property type="term" value="F:sodium:proton antiporter activity"/>
    <property type="evidence" value="ECO:0007669"/>
    <property type="project" value="TreeGrafter"/>
</dbReference>
<accession>A0A1H9G0K5</accession>
<evidence type="ECO:0000256" key="1">
    <source>
        <dbReference type="ARBA" id="ARBA00004651"/>
    </source>
</evidence>
<dbReference type="AlphaFoldDB" id="A0A1H9G0K5"/>